<name>A0A914YTW4_9BILA</name>
<comment type="subcellular location">
    <subcellularLocation>
        <location evidence="1">Cell membrane</location>
        <topology evidence="1">Single-pass type I membrane protein</topology>
    </subcellularLocation>
</comment>
<proteinExistence type="predicted"/>
<keyword evidence="2" id="KW-0193">Cuticle</keyword>
<evidence type="ECO:0000313" key="11">
    <source>
        <dbReference type="Proteomes" id="UP000887577"/>
    </source>
</evidence>
<evidence type="ECO:0000256" key="4">
    <source>
        <dbReference type="ARBA" id="ARBA00022692"/>
    </source>
</evidence>
<evidence type="ECO:0000313" key="12">
    <source>
        <dbReference type="WBParaSite" id="PSU_v2.g3434.t1"/>
    </source>
</evidence>
<dbReference type="PANTHER" id="PTHR22907">
    <property type="entry name" value="GH04558P"/>
    <property type="match status" value="1"/>
</dbReference>
<keyword evidence="4 8" id="KW-0812">Transmembrane</keyword>
<evidence type="ECO:0000256" key="1">
    <source>
        <dbReference type="ARBA" id="ARBA00004251"/>
    </source>
</evidence>
<dbReference type="GO" id="GO:0005886">
    <property type="term" value="C:plasma membrane"/>
    <property type="evidence" value="ECO:0007669"/>
    <property type="project" value="UniProtKB-SubCell"/>
</dbReference>
<evidence type="ECO:0000256" key="3">
    <source>
        <dbReference type="ARBA" id="ARBA00022475"/>
    </source>
</evidence>
<dbReference type="SMART" id="SM00241">
    <property type="entry name" value="ZP"/>
    <property type="match status" value="1"/>
</dbReference>
<dbReference type="AlphaFoldDB" id="A0A914YTW4"/>
<keyword evidence="7 8" id="KW-0472">Membrane</keyword>
<keyword evidence="3" id="KW-1003">Cell membrane</keyword>
<dbReference type="InterPro" id="IPR056953">
    <property type="entry name" value="CUT_N"/>
</dbReference>
<keyword evidence="5 9" id="KW-0732">Signal</keyword>
<dbReference type="WBParaSite" id="PSU_v2.g3434.t1">
    <property type="protein sequence ID" value="PSU_v2.g3434.t1"/>
    <property type="gene ID" value="PSU_v2.g3434"/>
</dbReference>
<dbReference type="Pfam" id="PF25301">
    <property type="entry name" value="CUT_C"/>
    <property type="match status" value="1"/>
</dbReference>
<evidence type="ECO:0000256" key="6">
    <source>
        <dbReference type="ARBA" id="ARBA00022989"/>
    </source>
</evidence>
<feature type="domain" description="ZP" evidence="10">
    <location>
        <begin position="32"/>
        <end position="277"/>
    </location>
</feature>
<dbReference type="Pfam" id="PF25057">
    <property type="entry name" value="CUT_N"/>
    <property type="match status" value="1"/>
</dbReference>
<dbReference type="InterPro" id="IPR001507">
    <property type="entry name" value="ZP_dom"/>
</dbReference>
<dbReference type="Proteomes" id="UP000887577">
    <property type="component" value="Unplaced"/>
</dbReference>
<feature type="signal peptide" evidence="9">
    <location>
        <begin position="1"/>
        <end position="18"/>
    </location>
</feature>
<reference evidence="12" key="1">
    <citation type="submission" date="2022-11" db="UniProtKB">
        <authorList>
            <consortium name="WormBaseParasite"/>
        </authorList>
    </citation>
    <scope>IDENTIFICATION</scope>
</reference>
<sequence>MRATTLLFFVSVISFASGIPVDNNVVGEPEIECGHQGIQITFNTRNPFNGRLYVKGRHDEGDCLNSQIGRPMTGITLNFDTCGVQRLRSLNPRGIFASTTVVISFHPIFVTKVDRVYHIQCFYMEADKTVSQDIEVSDLTTAFITQLVPMPICRYEILEGGPTGSPVKFAVVGQQVYHSWKCDSETQDTFCAVVHTCTVDDGNGDTVPILNENGCALDRFLLNNLEYPSDLTAGQEAHVYKYADRSSLFYQCQISITVKEPNTECDRPECAELTRGKRHAFSYQKQRSNNKFDDLSTLDVVSQRIETIDAFDLTPDGNETYHHQPVAFKYSGDILTSDIYCISAFSGIAAFGILLGFSFGIVLFILSKRH</sequence>
<protein>
    <submittedName>
        <fullName evidence="12">ZP domain-containing protein</fullName>
    </submittedName>
</protein>
<keyword evidence="11" id="KW-1185">Reference proteome</keyword>
<evidence type="ECO:0000256" key="5">
    <source>
        <dbReference type="ARBA" id="ARBA00022729"/>
    </source>
</evidence>
<dbReference type="GO" id="GO:0042302">
    <property type="term" value="F:structural constituent of cuticle"/>
    <property type="evidence" value="ECO:0007669"/>
    <property type="project" value="UniProtKB-KW"/>
</dbReference>
<evidence type="ECO:0000256" key="2">
    <source>
        <dbReference type="ARBA" id="ARBA00022460"/>
    </source>
</evidence>
<evidence type="ECO:0000259" key="10">
    <source>
        <dbReference type="PROSITE" id="PS51034"/>
    </source>
</evidence>
<accession>A0A914YTW4</accession>
<dbReference type="PROSITE" id="PS51034">
    <property type="entry name" value="ZP_2"/>
    <property type="match status" value="1"/>
</dbReference>
<dbReference type="InterPro" id="IPR057475">
    <property type="entry name" value="CUT_C"/>
</dbReference>
<organism evidence="11 12">
    <name type="scientific">Panagrolaimus superbus</name>
    <dbReference type="NCBI Taxonomy" id="310955"/>
    <lineage>
        <taxon>Eukaryota</taxon>
        <taxon>Metazoa</taxon>
        <taxon>Ecdysozoa</taxon>
        <taxon>Nematoda</taxon>
        <taxon>Chromadorea</taxon>
        <taxon>Rhabditida</taxon>
        <taxon>Tylenchina</taxon>
        <taxon>Panagrolaimomorpha</taxon>
        <taxon>Panagrolaimoidea</taxon>
        <taxon>Panagrolaimidae</taxon>
        <taxon>Panagrolaimus</taxon>
    </lineage>
</organism>
<dbReference type="InterPro" id="IPR051962">
    <property type="entry name" value="Cuticlin"/>
</dbReference>
<feature type="chain" id="PRO_5037432981" evidence="9">
    <location>
        <begin position="19"/>
        <end position="370"/>
    </location>
</feature>
<evidence type="ECO:0000256" key="7">
    <source>
        <dbReference type="ARBA" id="ARBA00023136"/>
    </source>
</evidence>
<feature type="transmembrane region" description="Helical" evidence="8">
    <location>
        <begin position="344"/>
        <end position="366"/>
    </location>
</feature>
<keyword evidence="6 8" id="KW-1133">Transmembrane helix</keyword>
<evidence type="ECO:0000256" key="9">
    <source>
        <dbReference type="SAM" id="SignalP"/>
    </source>
</evidence>
<dbReference type="PANTHER" id="PTHR22907:SF51">
    <property type="entry name" value="CUTICLIN-1"/>
    <property type="match status" value="1"/>
</dbReference>
<evidence type="ECO:0000256" key="8">
    <source>
        <dbReference type="SAM" id="Phobius"/>
    </source>
</evidence>